<dbReference type="AlphaFoldDB" id="A0A0N4XY19"/>
<dbReference type="EMBL" id="UYSL01019946">
    <property type="protein sequence ID" value="VDL71537.1"/>
    <property type="molecule type" value="Genomic_DNA"/>
</dbReference>
<reference evidence="2 3" key="2">
    <citation type="submission" date="2018-11" db="EMBL/GenBank/DDBJ databases">
        <authorList>
            <consortium name="Pathogen Informatics"/>
        </authorList>
    </citation>
    <scope>NUCLEOTIDE SEQUENCE [LARGE SCALE GENOMIC DNA]</scope>
</reference>
<evidence type="ECO:0000313" key="3">
    <source>
        <dbReference type="Proteomes" id="UP000271162"/>
    </source>
</evidence>
<organism evidence="4">
    <name type="scientific">Nippostrongylus brasiliensis</name>
    <name type="common">Rat hookworm</name>
    <dbReference type="NCBI Taxonomy" id="27835"/>
    <lineage>
        <taxon>Eukaryota</taxon>
        <taxon>Metazoa</taxon>
        <taxon>Ecdysozoa</taxon>
        <taxon>Nematoda</taxon>
        <taxon>Chromadorea</taxon>
        <taxon>Rhabditida</taxon>
        <taxon>Rhabditina</taxon>
        <taxon>Rhabditomorpha</taxon>
        <taxon>Strongyloidea</taxon>
        <taxon>Heligmosomidae</taxon>
        <taxon>Nippostrongylus</taxon>
    </lineage>
</organism>
<protein>
    <submittedName>
        <fullName evidence="4">SCP domain-containing protein</fullName>
    </submittedName>
</protein>
<dbReference type="InterPro" id="IPR035940">
    <property type="entry name" value="CAP_sf"/>
</dbReference>
<accession>A0A0N4XY19</accession>
<dbReference type="Gene3D" id="3.40.33.10">
    <property type="entry name" value="CAP"/>
    <property type="match status" value="1"/>
</dbReference>
<feature type="chain" id="PRO_5043124916" evidence="1">
    <location>
        <begin position="20"/>
        <end position="233"/>
    </location>
</feature>
<keyword evidence="3" id="KW-1185">Reference proteome</keyword>
<sequence length="233" mass="25865">MWTILVAPIVLSVFPFTCALDKIEPSKCGTGMTDDLRSTALDTLNKLRSNVAKGDADGVGVTVPATRDMIELAYNCELEDLAKKQTENGKGCEEPHTPLTDLATNYKQKKVVRKIDQQQMGMNGMYGNFGFASYLEHYNLEMQIGQSRFELNQDFFPEQGGVPKTDVLKNALDVWQAQIDDLQKWFKRNIYNSSFGNISDYANAIRANTSEVGCFEKTCLGGSTAACCIFNNP</sequence>
<dbReference type="SUPFAM" id="SSF55797">
    <property type="entry name" value="PR-1-like"/>
    <property type="match status" value="1"/>
</dbReference>
<gene>
    <name evidence="2" type="ORF">NBR_LOCUS7948</name>
</gene>
<dbReference type="STRING" id="27835.A0A0N4XY19"/>
<evidence type="ECO:0000313" key="2">
    <source>
        <dbReference type="EMBL" id="VDL71537.1"/>
    </source>
</evidence>
<keyword evidence="1" id="KW-0732">Signal</keyword>
<evidence type="ECO:0000256" key="1">
    <source>
        <dbReference type="SAM" id="SignalP"/>
    </source>
</evidence>
<dbReference type="CDD" id="cd05380">
    <property type="entry name" value="CAP_euk"/>
    <property type="match status" value="1"/>
</dbReference>
<proteinExistence type="predicted"/>
<reference evidence="4" key="1">
    <citation type="submission" date="2017-02" db="UniProtKB">
        <authorList>
            <consortium name="WormBaseParasite"/>
        </authorList>
    </citation>
    <scope>IDENTIFICATION</scope>
</reference>
<evidence type="ECO:0000313" key="4">
    <source>
        <dbReference type="WBParaSite" id="NBR_0000794701-mRNA-1"/>
    </source>
</evidence>
<feature type="signal peptide" evidence="1">
    <location>
        <begin position="1"/>
        <end position="19"/>
    </location>
</feature>
<name>A0A0N4XY19_NIPBR</name>
<dbReference type="Proteomes" id="UP000271162">
    <property type="component" value="Unassembled WGS sequence"/>
</dbReference>
<dbReference type="WBParaSite" id="NBR_0000794701-mRNA-1">
    <property type="protein sequence ID" value="NBR_0000794701-mRNA-1"/>
    <property type="gene ID" value="NBR_0000794701"/>
</dbReference>